<feature type="transmembrane region" description="Helical" evidence="2">
    <location>
        <begin position="20"/>
        <end position="38"/>
    </location>
</feature>
<feature type="transmembrane region" description="Helical" evidence="2">
    <location>
        <begin position="174"/>
        <end position="191"/>
    </location>
</feature>
<feature type="transmembrane region" description="Helical" evidence="2">
    <location>
        <begin position="82"/>
        <end position="103"/>
    </location>
</feature>
<keyword evidence="2" id="KW-0472">Membrane</keyword>
<feature type="transmembrane region" description="Helical" evidence="2">
    <location>
        <begin position="334"/>
        <end position="356"/>
    </location>
</feature>
<dbReference type="InterPro" id="IPR002656">
    <property type="entry name" value="Acyl_transf_3_dom"/>
</dbReference>
<evidence type="ECO:0000259" key="3">
    <source>
        <dbReference type="Pfam" id="PF01757"/>
    </source>
</evidence>
<dbReference type="PANTHER" id="PTHR36927:SF1">
    <property type="entry name" value="MDO-LIKE PROTEIN"/>
    <property type="match status" value="1"/>
</dbReference>
<dbReference type="Proteomes" id="UP000198802">
    <property type="component" value="Unassembled WGS sequence"/>
</dbReference>
<feature type="transmembrane region" description="Helical" evidence="2">
    <location>
        <begin position="50"/>
        <end position="70"/>
    </location>
</feature>
<dbReference type="GO" id="GO:0016747">
    <property type="term" value="F:acyltransferase activity, transferring groups other than amino-acyl groups"/>
    <property type="evidence" value="ECO:0007669"/>
    <property type="project" value="InterPro"/>
</dbReference>
<feature type="transmembrane region" description="Helical" evidence="2">
    <location>
        <begin position="311"/>
        <end position="328"/>
    </location>
</feature>
<dbReference type="InterPro" id="IPR050623">
    <property type="entry name" value="Glucan_succinyl_AcylTrfase"/>
</dbReference>
<evidence type="ECO:0000256" key="1">
    <source>
        <dbReference type="SAM" id="MobiDB-lite"/>
    </source>
</evidence>
<evidence type="ECO:0000313" key="5">
    <source>
        <dbReference type="Proteomes" id="UP000198802"/>
    </source>
</evidence>
<name>A0A0S4QIW3_9ACTN</name>
<feature type="transmembrane region" description="Helical" evidence="2">
    <location>
        <begin position="133"/>
        <end position="154"/>
    </location>
</feature>
<reference evidence="5" key="1">
    <citation type="submission" date="2015-11" db="EMBL/GenBank/DDBJ databases">
        <authorList>
            <person name="Varghese N."/>
        </authorList>
    </citation>
    <scope>NUCLEOTIDE SEQUENCE [LARGE SCALE GENOMIC DNA]</scope>
    <source>
        <strain evidence="5">DSM 45899</strain>
    </source>
</reference>
<keyword evidence="5" id="KW-1185">Reference proteome</keyword>
<dbReference type="RefSeq" id="WP_091273378.1">
    <property type="nucleotide sequence ID" value="NZ_FAOZ01000004.1"/>
</dbReference>
<dbReference type="EMBL" id="FAOZ01000004">
    <property type="protein sequence ID" value="CUU55182.1"/>
    <property type="molecule type" value="Genomic_DNA"/>
</dbReference>
<keyword evidence="2" id="KW-0812">Transmembrane</keyword>
<feature type="region of interest" description="Disordered" evidence="1">
    <location>
        <begin position="390"/>
        <end position="412"/>
    </location>
</feature>
<feature type="transmembrane region" description="Helical" evidence="2">
    <location>
        <begin position="242"/>
        <end position="261"/>
    </location>
</feature>
<proteinExistence type="predicted"/>
<dbReference type="Pfam" id="PF01757">
    <property type="entry name" value="Acyl_transf_3"/>
    <property type="match status" value="1"/>
</dbReference>
<dbReference type="PANTHER" id="PTHR36927">
    <property type="entry name" value="BLR4337 PROTEIN"/>
    <property type="match status" value="1"/>
</dbReference>
<sequence length="412" mass="44897">MAEPVGKPVEGERYHDLDALRGVLMLVGVFVHVSTLGVDPVFDFIARASGLFRMETFFVVSGFLATMLVAKYGASRAVRRRLVAVGVPLLATQLVFNPPTLWMSSVFHSGHEMSFAEFLSFGSGEALAGRLNWYLHLWFLLVLVGYVLLTPAAVRALRAVTTTRAYQLTTAGRLRAMTAITLAVLALMAAGRACWSGALEPVLGSGFHADLLRRVLEFLPFFLLGVLLHLDRARLLPLFSRPAPVVLVVYALLLAVSWGRWVSVLSAGTGRALVETLFALPVIATLFAVANRFGSRPQPVFQYLSDASYTVYLLHFFWIFAFARLLGMDPGLGFAQMAVLVVATYAATFACHHFVVRRSVLLRRIFNGRSIRGSAGAREMQGGAVTSIDLPGRPADTAGRPAAQIERVSSAR</sequence>
<feature type="transmembrane region" description="Helical" evidence="2">
    <location>
        <begin position="211"/>
        <end position="230"/>
    </location>
</feature>
<keyword evidence="2" id="KW-1133">Transmembrane helix</keyword>
<organism evidence="4 5">
    <name type="scientific">Parafrankia irregularis</name>
    <dbReference type="NCBI Taxonomy" id="795642"/>
    <lineage>
        <taxon>Bacteria</taxon>
        <taxon>Bacillati</taxon>
        <taxon>Actinomycetota</taxon>
        <taxon>Actinomycetes</taxon>
        <taxon>Frankiales</taxon>
        <taxon>Frankiaceae</taxon>
        <taxon>Parafrankia</taxon>
    </lineage>
</organism>
<gene>
    <name evidence="4" type="ORF">Ga0074812_104263</name>
</gene>
<protein>
    <submittedName>
        <fullName evidence="4">Glucans biosynthesis protein C</fullName>
    </submittedName>
</protein>
<feature type="transmembrane region" description="Helical" evidence="2">
    <location>
        <begin position="273"/>
        <end position="290"/>
    </location>
</feature>
<evidence type="ECO:0000256" key="2">
    <source>
        <dbReference type="SAM" id="Phobius"/>
    </source>
</evidence>
<accession>A0A0S4QIW3</accession>
<dbReference type="AlphaFoldDB" id="A0A0S4QIW3"/>
<feature type="domain" description="Acyltransferase 3" evidence="3">
    <location>
        <begin position="15"/>
        <end position="351"/>
    </location>
</feature>
<dbReference type="NCBIfam" id="NF003014">
    <property type="entry name" value="PRK03854.1"/>
    <property type="match status" value="1"/>
</dbReference>
<evidence type="ECO:0000313" key="4">
    <source>
        <dbReference type="EMBL" id="CUU55182.1"/>
    </source>
</evidence>